<evidence type="ECO:0000313" key="4">
    <source>
        <dbReference type="Proteomes" id="UP000622317"/>
    </source>
</evidence>
<dbReference type="GO" id="GO:0009432">
    <property type="term" value="P:SOS response"/>
    <property type="evidence" value="ECO:0007669"/>
    <property type="project" value="UniProtKB-KW"/>
</dbReference>
<protein>
    <submittedName>
        <fullName evidence="3">UvrB/UvrC motif-containing protein</fullName>
    </submittedName>
</protein>
<keyword evidence="4" id="KW-1185">Reference proteome</keyword>
<dbReference type="InterPro" id="IPR025542">
    <property type="entry name" value="YacH"/>
</dbReference>
<evidence type="ECO:0000256" key="1">
    <source>
        <dbReference type="ARBA" id="ARBA00023236"/>
    </source>
</evidence>
<dbReference type="Proteomes" id="UP000622317">
    <property type="component" value="Unassembled WGS sequence"/>
</dbReference>
<dbReference type="EMBL" id="JACYFG010000051">
    <property type="protein sequence ID" value="MBD5781672.1"/>
    <property type="molecule type" value="Genomic_DNA"/>
</dbReference>
<dbReference type="InterPro" id="IPR001943">
    <property type="entry name" value="UVR_dom"/>
</dbReference>
<dbReference type="GO" id="GO:1990169">
    <property type="term" value="P:stress response to copper ion"/>
    <property type="evidence" value="ECO:0007669"/>
    <property type="project" value="TreeGrafter"/>
</dbReference>
<dbReference type="RefSeq" id="WP_191618756.1">
    <property type="nucleotide sequence ID" value="NZ_JACYFG010000051.1"/>
</dbReference>
<accession>A0A927FB11</accession>
<proteinExistence type="predicted"/>
<gene>
    <name evidence="3" type="ORF">IEN85_19385</name>
</gene>
<dbReference type="AlphaFoldDB" id="A0A927FB11"/>
<dbReference type="PIRSF" id="PIRSF015034">
    <property type="entry name" value="YacH"/>
    <property type="match status" value="1"/>
</dbReference>
<evidence type="ECO:0000313" key="3">
    <source>
        <dbReference type="EMBL" id="MBD5781672.1"/>
    </source>
</evidence>
<sequence length="161" mass="17805">MSESRPKNCSHCNAPTSIHLTKVVDGEAVKMGVCSQCPKAKAYQEGMAWDLIDEENGGQQPKLPKDNERTCPGCGLTPSDFKEHGRLGCSRCYETFEAKLEPVINKLHRGGYHLGKVPGGKKRVVSPAEIADLKRRLDEHVSREEYEMAAVVRDQIKELGA</sequence>
<dbReference type="GO" id="GO:1990170">
    <property type="term" value="P:stress response to cadmium ion"/>
    <property type="evidence" value="ECO:0007669"/>
    <property type="project" value="TreeGrafter"/>
</dbReference>
<dbReference type="GO" id="GO:0008270">
    <property type="term" value="F:zinc ion binding"/>
    <property type="evidence" value="ECO:0007669"/>
    <property type="project" value="TreeGrafter"/>
</dbReference>
<keyword evidence="1" id="KW-0227">DNA damage</keyword>
<reference evidence="3" key="1">
    <citation type="submission" date="2020-09" db="EMBL/GenBank/DDBJ databases">
        <title>Pelagicoccus enzymogenes sp. nov. with an EPS production, isolated from marine sediment.</title>
        <authorList>
            <person name="Feng X."/>
        </authorList>
    </citation>
    <scope>NUCLEOTIDE SEQUENCE</scope>
    <source>
        <strain evidence="3">NFK12</strain>
    </source>
</reference>
<dbReference type="PROSITE" id="PS50151">
    <property type="entry name" value="UVR"/>
    <property type="match status" value="1"/>
</dbReference>
<keyword evidence="1" id="KW-0742">SOS response</keyword>
<comment type="caution">
    <text evidence="3">The sequence shown here is derived from an EMBL/GenBank/DDBJ whole genome shotgun (WGS) entry which is preliminary data.</text>
</comment>
<dbReference type="InterPro" id="IPR036876">
    <property type="entry name" value="UVR_dom_sf"/>
</dbReference>
<feature type="domain" description="UVR" evidence="2">
    <location>
        <begin position="127"/>
        <end position="161"/>
    </location>
</feature>
<dbReference type="GO" id="GO:0050897">
    <property type="term" value="F:cobalt ion binding"/>
    <property type="evidence" value="ECO:0007669"/>
    <property type="project" value="TreeGrafter"/>
</dbReference>
<dbReference type="Pfam" id="PF02151">
    <property type="entry name" value="UVR"/>
    <property type="match status" value="1"/>
</dbReference>
<dbReference type="PANTHER" id="PTHR38430">
    <property type="entry name" value="PROTEIN-ARGININE KINASE ACTIVATOR PROTEIN"/>
    <property type="match status" value="1"/>
</dbReference>
<name>A0A927FB11_9BACT</name>
<dbReference type="GO" id="GO:0005507">
    <property type="term" value="F:copper ion binding"/>
    <property type="evidence" value="ECO:0007669"/>
    <property type="project" value="TreeGrafter"/>
</dbReference>
<evidence type="ECO:0000259" key="2">
    <source>
        <dbReference type="PROSITE" id="PS50151"/>
    </source>
</evidence>
<organism evidence="3 4">
    <name type="scientific">Pelagicoccus enzymogenes</name>
    <dbReference type="NCBI Taxonomy" id="2773457"/>
    <lineage>
        <taxon>Bacteria</taxon>
        <taxon>Pseudomonadati</taxon>
        <taxon>Verrucomicrobiota</taxon>
        <taxon>Opitutia</taxon>
        <taxon>Puniceicoccales</taxon>
        <taxon>Pelagicoccaceae</taxon>
        <taxon>Pelagicoccus</taxon>
    </lineage>
</organism>
<dbReference type="SUPFAM" id="SSF46600">
    <property type="entry name" value="C-terminal UvrC-binding domain of UvrB"/>
    <property type="match status" value="1"/>
</dbReference>
<dbReference type="PANTHER" id="PTHR38430:SF1">
    <property type="entry name" value="PROTEIN-ARGININE KINASE ACTIVATOR PROTEIN"/>
    <property type="match status" value="1"/>
</dbReference>
<dbReference type="GO" id="GO:0046870">
    <property type="term" value="F:cadmium ion binding"/>
    <property type="evidence" value="ECO:0007669"/>
    <property type="project" value="TreeGrafter"/>
</dbReference>